<reference evidence="1" key="6">
    <citation type="submission" date="2004-03" db="EMBL/GenBank/DDBJ databases">
        <authorList>
            <person name="Arakawa T."/>
            <person name="Carninci P."/>
            <person name="Fukuda S."/>
            <person name="Hashizume W."/>
            <person name="Hayashida K."/>
            <person name="Hori F."/>
            <person name="Iida J."/>
            <person name="Imamura K."/>
            <person name="Imotani K."/>
            <person name="Itoh M."/>
            <person name="Kanagawa S."/>
            <person name="Kawai J."/>
            <person name="Kojima M."/>
            <person name="Konno H."/>
            <person name="Murata M."/>
            <person name="Nakamura M."/>
            <person name="Ninomiya N."/>
            <person name="Nishiyori H."/>
            <person name="Nomura K."/>
            <person name="Ohno M."/>
            <person name="Sakazume N."/>
            <person name="Sano H."/>
            <person name="Sasaki D."/>
            <person name="Shibata K."/>
            <person name="Shiraki T."/>
            <person name="Tagami M."/>
            <person name="Tagami Y."/>
            <person name="Waki K."/>
            <person name="Watahiki A."/>
            <person name="Muramatsu M."/>
            <person name="Hayashizaki Y."/>
        </authorList>
    </citation>
    <scope>NUCLEOTIDE SEQUENCE</scope>
    <source>
        <strain evidence="1">C57BL/6J</strain>
    </source>
</reference>
<reference evidence="1" key="5">
    <citation type="journal article" date="2002" name="Nature">
        <title>Analysis of the mouse transcriptome based on functional annotation of 60,770 full-length cDNAs.</title>
        <authorList>
            <consortium name="The FANTOM Consortium and the RIKEN Genome Exploration Research Group Phase I and II Team"/>
        </authorList>
    </citation>
    <scope>NUCLEOTIDE SEQUENCE</scope>
    <source>
        <strain evidence="1">C57BL/6J</strain>
    </source>
</reference>
<accession>Q3U1Q6</accession>
<dbReference type="AGR" id="MGI:3641658"/>
<evidence type="ECO:0000313" key="2">
    <source>
        <dbReference type="MGI" id="MGI:3641658"/>
    </source>
</evidence>
<sequence>LVWSADLSARLPGWLSDLLCCLLSRQALPQALREATFSLFRWKDLSPRGLPRCSEVSNCPVGFSPSHAAGHTISAQPWWLSYCFMLYPMVGKGSLLRQAHLRTFLVLPSA</sequence>
<protein>
    <submittedName>
        <fullName evidence="1">Uncharacterized protein</fullName>
    </submittedName>
</protein>
<reference evidence="1" key="4">
    <citation type="journal article" date="2001" name="Nature">
        <title>Functional annotation of a full-length mouse cDNA collection.</title>
        <authorList>
            <consortium name="The RIKEN Genome Exploration Research Group Phase II Team and the FANTOM Consortium"/>
        </authorList>
    </citation>
    <scope>NUCLEOTIDE SEQUENCE</scope>
    <source>
        <strain evidence="1">C57BL/6J</strain>
    </source>
</reference>
<organism evidence="1">
    <name type="scientific">Mus musculus</name>
    <name type="common">Mouse</name>
    <dbReference type="NCBI Taxonomy" id="10090"/>
    <lineage>
        <taxon>Eukaryota</taxon>
        <taxon>Metazoa</taxon>
        <taxon>Chordata</taxon>
        <taxon>Craniata</taxon>
        <taxon>Vertebrata</taxon>
        <taxon>Euteleostomi</taxon>
        <taxon>Mammalia</taxon>
        <taxon>Eutheria</taxon>
        <taxon>Euarchontoglires</taxon>
        <taxon>Glires</taxon>
        <taxon>Rodentia</taxon>
        <taxon>Myomorpha</taxon>
        <taxon>Muroidea</taxon>
        <taxon>Muridae</taxon>
        <taxon>Murinae</taxon>
        <taxon>Mus</taxon>
        <taxon>Mus</taxon>
    </lineage>
</organism>
<dbReference type="EMBL" id="AK155789">
    <property type="protein sequence ID" value="BAE33437.1"/>
    <property type="molecule type" value="mRNA"/>
</dbReference>
<reference evidence="1" key="1">
    <citation type="journal article" date="1999" name="Methods Enzymol.">
        <title>High-efficiency full-length cDNA cloning.</title>
        <authorList>
            <person name="Carninci P."/>
            <person name="Hayashizaki Y."/>
        </authorList>
    </citation>
    <scope>NUCLEOTIDE SEQUENCE</scope>
    <source>
        <strain evidence="1">C57BL/6J</strain>
    </source>
</reference>
<dbReference type="MGI" id="MGI:3641658">
    <property type="gene designation" value="Gm10802"/>
</dbReference>
<reference evidence="1" key="8">
    <citation type="journal article" date="2005" name="Science">
        <title>Antisense Transcription in the Mammalian Transcriptome.</title>
        <authorList>
            <consortium name="RIKEN Genome Exploration Research Group and Genome Science Group (Genome Network Project Core Group) and the FANTOM Consortium"/>
        </authorList>
    </citation>
    <scope>NUCLEOTIDE SEQUENCE</scope>
    <source>
        <strain evidence="1">C57BL/6J</strain>
    </source>
</reference>
<name>Q3U1Q6_MOUSE</name>
<reference evidence="1" key="3">
    <citation type="journal article" date="2000" name="Genome Res.">
        <title>RIKEN integrated sequence analysis (RISA) system--384-format sequencing pipeline with 384 multicapillary sequencer.</title>
        <authorList>
            <person name="Shibata K."/>
            <person name="Itoh M."/>
            <person name="Aizawa K."/>
            <person name="Nagaoka S."/>
            <person name="Sasaki N."/>
            <person name="Carninci P."/>
            <person name="Konno H."/>
            <person name="Akiyama J."/>
            <person name="Nishi K."/>
            <person name="Kitsunai T."/>
            <person name="Tashiro H."/>
            <person name="Itoh M."/>
            <person name="Sumi N."/>
            <person name="Ishii Y."/>
            <person name="Nakamura S."/>
            <person name="Hazama M."/>
            <person name="Nishine T."/>
            <person name="Harada A."/>
            <person name="Yamamoto R."/>
            <person name="Matsumoto H."/>
            <person name="Sakaguchi S."/>
            <person name="Ikegami T."/>
            <person name="Kashiwagi K."/>
            <person name="Fujiwake S."/>
            <person name="Inoue K."/>
            <person name="Togawa Y."/>
            <person name="Izawa M."/>
            <person name="Ohara E."/>
            <person name="Watahiki M."/>
            <person name="Yoneda Y."/>
            <person name="Ishikawa T."/>
            <person name="Ozawa K."/>
            <person name="Tanaka T."/>
            <person name="Matsuura S."/>
            <person name="Kawai J."/>
            <person name="Okazaki Y."/>
            <person name="Muramatsu M."/>
            <person name="Inoue Y."/>
            <person name="Kira A."/>
            <person name="Hayashizaki Y."/>
        </authorList>
    </citation>
    <scope>NUCLEOTIDE SEQUENCE</scope>
    <source>
        <strain evidence="1">C57BL/6J</strain>
    </source>
</reference>
<proteinExistence type="evidence at transcript level"/>
<feature type="non-terminal residue" evidence="1">
    <location>
        <position position="1"/>
    </location>
</feature>
<gene>
    <name evidence="2" type="primary">Gm10802</name>
</gene>
<dbReference type="AlphaFoldDB" id="Q3U1Q6"/>
<reference evidence="1" key="2">
    <citation type="journal article" date="2000" name="Genome Res.">
        <title>Normalization and subtraction of cap-trapper-selected cDNAs to prepare full-length cDNA libraries for rapid discovery of new genes.</title>
        <authorList>
            <person name="Carninci P."/>
            <person name="Shibata Y."/>
            <person name="Hayatsu N."/>
            <person name="Sugahara Y."/>
            <person name="Shibata K."/>
            <person name="Itoh M."/>
            <person name="Konno H."/>
            <person name="Okazaki Y."/>
            <person name="Muramatsu M."/>
            <person name="Hayashizaki Y."/>
        </authorList>
    </citation>
    <scope>NUCLEOTIDE SEQUENCE</scope>
    <source>
        <strain evidence="1">C57BL/6J</strain>
    </source>
</reference>
<evidence type="ECO:0000313" key="1">
    <source>
        <dbReference type="EMBL" id="BAE33437.1"/>
    </source>
</evidence>
<reference evidence="1" key="7">
    <citation type="journal article" date="2005" name="Science">
        <title>The Transcriptional Landscape of the Mammalian Genome.</title>
        <authorList>
            <consortium name="The FANTOM Consortium"/>
            <consortium name="Riken Genome Exploration Research Group and Genome Science Group (Genome Network Project Core Group)"/>
        </authorList>
    </citation>
    <scope>NUCLEOTIDE SEQUENCE</scope>
    <source>
        <strain evidence="1">C57BL/6J</strain>
    </source>
</reference>